<evidence type="ECO:0000256" key="1">
    <source>
        <dbReference type="SAM" id="Phobius"/>
    </source>
</evidence>
<keyword evidence="1" id="KW-1133">Transmembrane helix</keyword>
<reference evidence="2 3" key="1">
    <citation type="submission" date="2019-06" db="EMBL/GenBank/DDBJ databases">
        <title>Thermococcus indicus sp. nov., a Fe(III)-reducing hyperthermophilic archaeon isolated from the Onnuri vent field of the Central Indian Ocean ridge.</title>
        <authorList>
            <person name="Lim J.K."/>
            <person name="Kim Y.J."/>
            <person name="Kwon K.K."/>
        </authorList>
    </citation>
    <scope>NUCLEOTIDE SEQUENCE [LARGE SCALE GENOMIC DNA]</scope>
    <source>
        <strain evidence="2 3">IOH1</strain>
    </source>
</reference>
<keyword evidence="1" id="KW-0812">Transmembrane</keyword>
<dbReference type="AlphaFoldDB" id="A0A4Y5SIP3"/>
<proteinExistence type="predicted"/>
<protein>
    <submittedName>
        <fullName evidence="2">Class III signal peptide-containing protein</fullName>
    </submittedName>
</protein>
<organism evidence="2 3">
    <name type="scientific">Thermococcus indicus</name>
    <dbReference type="NCBI Taxonomy" id="2586643"/>
    <lineage>
        <taxon>Archaea</taxon>
        <taxon>Methanobacteriati</taxon>
        <taxon>Methanobacteriota</taxon>
        <taxon>Thermococci</taxon>
        <taxon>Thermococcales</taxon>
        <taxon>Thermococcaceae</taxon>
        <taxon>Thermococcus</taxon>
    </lineage>
</organism>
<evidence type="ECO:0000313" key="2">
    <source>
        <dbReference type="EMBL" id="QDA30677.1"/>
    </source>
</evidence>
<dbReference type="GeneID" id="40473976"/>
<gene>
    <name evidence="2" type="ORF">FH039_02290</name>
</gene>
<dbReference type="EMBL" id="CP040846">
    <property type="protein sequence ID" value="QDA30677.1"/>
    <property type="molecule type" value="Genomic_DNA"/>
</dbReference>
<feature type="transmembrane region" description="Helical" evidence="1">
    <location>
        <begin position="12"/>
        <end position="29"/>
    </location>
</feature>
<evidence type="ECO:0000313" key="3">
    <source>
        <dbReference type="Proteomes" id="UP000306007"/>
    </source>
</evidence>
<name>A0A4Y5SIP3_9EURY</name>
<sequence>MRNKKVRGQVTLEFLFIFGLLTILLLYSVRNTSFSEGSPSVENLRIQVALEEKSLANAIANTISQVYAQGLGSKATTYVKVTYLNKESYLSRAYGYEQPIVKIFMINASDRNNPSGISAGILVSVTENREGPAVSGDDKNAFFTPMLYNYTGNAIKVKFFSEEDTRTPKISDIPSDLRIVVEWNPDEPADMEYNETSGTLWININPGG</sequence>
<dbReference type="OrthoDB" id="85852at2157"/>
<dbReference type="KEGG" id="tic:FH039_02290"/>
<keyword evidence="3" id="KW-1185">Reference proteome</keyword>
<dbReference type="Proteomes" id="UP000306007">
    <property type="component" value="Chromosome"/>
</dbReference>
<accession>A0A4Y5SIP3</accession>
<keyword evidence="1" id="KW-0472">Membrane</keyword>
<dbReference type="RefSeq" id="WP_139680064.1">
    <property type="nucleotide sequence ID" value="NZ_CP040846.1"/>
</dbReference>